<evidence type="ECO:0000256" key="6">
    <source>
        <dbReference type="ARBA" id="ARBA00023014"/>
    </source>
</evidence>
<keyword evidence="3" id="KW-0227">DNA damage</keyword>
<dbReference type="InterPro" id="IPR051536">
    <property type="entry name" value="UDG_Type-4/5"/>
</dbReference>
<reference evidence="11" key="1">
    <citation type="journal article" date="2019" name="Int. J. Syst. Evol. Microbiol.">
        <title>The Global Catalogue of Microorganisms (GCM) 10K type strain sequencing project: providing services to taxonomists for standard genome sequencing and annotation.</title>
        <authorList>
            <consortium name="The Broad Institute Genomics Platform"/>
            <consortium name="The Broad Institute Genome Sequencing Center for Infectious Disease"/>
            <person name="Wu L."/>
            <person name="Ma J."/>
        </authorList>
    </citation>
    <scope>NUCLEOTIDE SEQUENCE [LARGE SCALE GENOMIC DNA]</scope>
    <source>
        <strain evidence="11">JCM 4816</strain>
    </source>
</reference>
<evidence type="ECO:0000256" key="3">
    <source>
        <dbReference type="ARBA" id="ARBA00022763"/>
    </source>
</evidence>
<dbReference type="SUPFAM" id="SSF52141">
    <property type="entry name" value="Uracil-DNA glycosylase-like"/>
    <property type="match status" value="1"/>
</dbReference>
<keyword evidence="6" id="KW-0411">Iron-sulfur</keyword>
<gene>
    <name evidence="10" type="ORF">GCM10019016_033860</name>
</gene>
<accession>A0ABP6TLZ0</accession>
<keyword evidence="7" id="KW-0234">DNA repair</keyword>
<evidence type="ECO:0000256" key="7">
    <source>
        <dbReference type="ARBA" id="ARBA00023204"/>
    </source>
</evidence>
<evidence type="ECO:0000256" key="2">
    <source>
        <dbReference type="ARBA" id="ARBA00022723"/>
    </source>
</evidence>
<dbReference type="PANTHER" id="PTHR33693:SF9">
    <property type="entry name" value="TYPE-4 URACIL-DNA GLYCOSYLASE"/>
    <property type="match status" value="1"/>
</dbReference>
<feature type="domain" description="Uracil-DNA glycosylase-like" evidence="9">
    <location>
        <begin position="43"/>
        <end position="75"/>
    </location>
</feature>
<proteinExistence type="predicted"/>
<keyword evidence="2" id="KW-0479">Metal-binding</keyword>
<keyword evidence="11" id="KW-1185">Reference proteome</keyword>
<dbReference type="EMBL" id="BAAAXF010000023">
    <property type="protein sequence ID" value="GAA3496285.1"/>
    <property type="molecule type" value="Genomic_DNA"/>
</dbReference>
<protein>
    <recommendedName>
        <fullName evidence="9">Uracil-DNA glycosylase-like domain-containing protein</fullName>
    </recommendedName>
</protein>
<keyword evidence="5" id="KW-0408">Iron</keyword>
<dbReference type="InterPro" id="IPR005122">
    <property type="entry name" value="Uracil-DNA_glycosylase-like"/>
</dbReference>
<name>A0ABP6TLZ0_9ACTN</name>
<keyword evidence="1" id="KW-0004">4Fe-4S</keyword>
<evidence type="ECO:0000313" key="11">
    <source>
        <dbReference type="Proteomes" id="UP001501455"/>
    </source>
</evidence>
<evidence type="ECO:0000256" key="5">
    <source>
        <dbReference type="ARBA" id="ARBA00023004"/>
    </source>
</evidence>
<feature type="region of interest" description="Disordered" evidence="8">
    <location>
        <begin position="55"/>
        <end position="97"/>
    </location>
</feature>
<evidence type="ECO:0000313" key="10">
    <source>
        <dbReference type="EMBL" id="GAA3496285.1"/>
    </source>
</evidence>
<evidence type="ECO:0000256" key="8">
    <source>
        <dbReference type="SAM" id="MobiDB-lite"/>
    </source>
</evidence>
<comment type="caution">
    <text evidence="10">The sequence shown here is derived from an EMBL/GenBank/DDBJ whole genome shotgun (WGS) entry which is preliminary data.</text>
</comment>
<dbReference type="Pfam" id="PF03167">
    <property type="entry name" value="UDG"/>
    <property type="match status" value="1"/>
</dbReference>
<organism evidence="10 11">
    <name type="scientific">Streptomyces prasinosporus</name>
    <dbReference type="NCBI Taxonomy" id="68256"/>
    <lineage>
        <taxon>Bacteria</taxon>
        <taxon>Bacillati</taxon>
        <taxon>Actinomycetota</taxon>
        <taxon>Actinomycetes</taxon>
        <taxon>Kitasatosporales</taxon>
        <taxon>Streptomycetaceae</taxon>
        <taxon>Streptomyces</taxon>
        <taxon>Streptomyces albogriseolus group</taxon>
    </lineage>
</organism>
<dbReference type="Gene3D" id="3.40.470.10">
    <property type="entry name" value="Uracil-DNA glycosylase-like domain"/>
    <property type="match status" value="1"/>
</dbReference>
<dbReference type="Proteomes" id="UP001501455">
    <property type="component" value="Unassembled WGS sequence"/>
</dbReference>
<dbReference type="InterPro" id="IPR036895">
    <property type="entry name" value="Uracil-DNA_glycosylase-like_sf"/>
</dbReference>
<feature type="compositionally biased region" description="Low complexity" evidence="8">
    <location>
        <begin position="76"/>
        <end position="97"/>
    </location>
</feature>
<evidence type="ECO:0000256" key="4">
    <source>
        <dbReference type="ARBA" id="ARBA00022801"/>
    </source>
</evidence>
<dbReference type="PANTHER" id="PTHR33693">
    <property type="entry name" value="TYPE-5 URACIL-DNA GLYCOSYLASE"/>
    <property type="match status" value="1"/>
</dbReference>
<sequence length="97" mass="9963">MPPEDAYTATPFLPSRGSLTALREAAAACRGCPLHRAATQTVFGAGEATARVMLVGEQPGDQEDRQGTPFVGPQGTSSTAPSPTPASTSPRRISPTP</sequence>
<evidence type="ECO:0000256" key="1">
    <source>
        <dbReference type="ARBA" id="ARBA00022485"/>
    </source>
</evidence>
<evidence type="ECO:0000259" key="9">
    <source>
        <dbReference type="Pfam" id="PF03167"/>
    </source>
</evidence>
<keyword evidence="4" id="KW-0378">Hydrolase</keyword>